<accession>W6MAY5</accession>
<dbReference type="RefSeq" id="WP_048673717.1">
    <property type="nucleotide sequence ID" value="NZ_CBTJ020000050.1"/>
</dbReference>
<reference evidence="2" key="2">
    <citation type="submission" date="2014-03" db="EMBL/GenBank/DDBJ databases">
        <title>Candidatus Competibacter-lineage genomes retrieved from metagenomes reveal functional metabolic diversity.</title>
        <authorList>
            <person name="McIlroy S.J."/>
            <person name="Albertsen M."/>
            <person name="Andresen E.K."/>
            <person name="Saunders A.M."/>
            <person name="Kristiansen R."/>
            <person name="Stokholm-Bjerregaard M."/>
            <person name="Nielsen K.L."/>
            <person name="Nielsen P.H."/>
        </authorList>
    </citation>
    <scope>NUCLEOTIDE SEQUENCE</scope>
    <source>
        <strain evidence="2">Run_A_D11</strain>
    </source>
</reference>
<comment type="caution">
    <text evidence="2">The sequence shown here is derived from an EMBL/GenBank/DDBJ whole genome shotgun (WGS) entry which is preliminary data.</text>
</comment>
<dbReference type="Pfam" id="PF13546">
    <property type="entry name" value="DDE_5"/>
    <property type="match status" value="1"/>
</dbReference>
<evidence type="ECO:0000259" key="1">
    <source>
        <dbReference type="Pfam" id="PF13546"/>
    </source>
</evidence>
<reference evidence="2" key="1">
    <citation type="submission" date="2013-07" db="EMBL/GenBank/DDBJ databases">
        <authorList>
            <person name="McIlroy S."/>
        </authorList>
    </citation>
    <scope>NUCLEOTIDE SEQUENCE [LARGE SCALE GENOMIC DNA]</scope>
    <source>
        <strain evidence="2">Run_A_D11</strain>
    </source>
</reference>
<dbReference type="EMBL" id="CBTJ020000050">
    <property type="protein sequence ID" value="CDI03170.1"/>
    <property type="molecule type" value="Genomic_DNA"/>
</dbReference>
<organism evidence="2 3">
    <name type="scientific">Candidatus Competibacter denitrificans Run_A_D11</name>
    <dbReference type="NCBI Taxonomy" id="1400863"/>
    <lineage>
        <taxon>Bacteria</taxon>
        <taxon>Pseudomonadati</taxon>
        <taxon>Pseudomonadota</taxon>
        <taxon>Gammaproteobacteria</taxon>
        <taxon>Candidatus Competibacteraceae</taxon>
        <taxon>Candidatus Competibacter</taxon>
    </lineage>
</organism>
<dbReference type="InterPro" id="IPR012337">
    <property type="entry name" value="RNaseH-like_sf"/>
</dbReference>
<keyword evidence="3" id="KW-1185">Reference proteome</keyword>
<dbReference type="AlphaFoldDB" id="W6MAY5"/>
<dbReference type="OrthoDB" id="5568110at2"/>
<dbReference type="SUPFAM" id="SSF53098">
    <property type="entry name" value="Ribonuclease H-like"/>
    <property type="match status" value="1"/>
</dbReference>
<dbReference type="STRING" id="1400863.BN873_420001"/>
<name>W6MAY5_9GAMM</name>
<dbReference type="Proteomes" id="UP000035760">
    <property type="component" value="Unassembled WGS sequence"/>
</dbReference>
<sequence length="331" mass="37998">MNPPKVTDEDYIQFLIATPKVCSATEAARVQPEEANAPQHDAFTRLLHRLEPDALTLWKEAAVQVERQGGVLVVDDSTLDKPYAKKMELIHRHWSGKHHAVVEGINLITLLWSEGDRHVPLDYRIYDKAGDALTKNDHFRTLLETAHTRGFVPECVVFDSWYSSLENLKQIRAWDWVWLTRLKANRLVNPDRTGARPVAQVNTDAHGTLVHLKGYGLIRLFLIVTPDGDREYWATNDLNMKALTRVRFAGYAWTIETYHRGIKQYCGVERAQVRAARAQRNHIGLALRAFLRLECHCYRKGISWFEAKLAIIRPAIRTYLTNPLYRLPATA</sequence>
<feature type="domain" description="Transposase IS701-like DDE" evidence="1">
    <location>
        <begin position="55"/>
        <end position="195"/>
    </location>
</feature>
<evidence type="ECO:0000313" key="3">
    <source>
        <dbReference type="Proteomes" id="UP000035760"/>
    </source>
</evidence>
<evidence type="ECO:0000313" key="2">
    <source>
        <dbReference type="EMBL" id="CDI03170.1"/>
    </source>
</evidence>
<gene>
    <name evidence="2" type="ORF">BN873_420001</name>
</gene>
<dbReference type="InterPro" id="IPR038721">
    <property type="entry name" value="IS701-like_DDE_dom"/>
</dbReference>
<proteinExistence type="predicted"/>
<protein>
    <submittedName>
        <fullName evidence="2">Transposase</fullName>
    </submittedName>
</protein>